<dbReference type="PRINTS" id="PR00105">
    <property type="entry name" value="C5METTRFRASE"/>
</dbReference>
<evidence type="ECO:0000256" key="5">
    <source>
        <dbReference type="PROSITE-ProRule" id="PRU01016"/>
    </source>
</evidence>
<reference evidence="9" key="1">
    <citation type="submission" date="2020-04" db="EMBL/GenBank/DDBJ databases">
        <title>Deep metagenomics examines the oral microbiome during advanced dental caries in children, revealing novel taxa and co-occurrences with host molecules.</title>
        <authorList>
            <person name="Baker J.L."/>
            <person name="Morton J.T."/>
            <person name="Dinis M."/>
            <person name="Alvarez R."/>
            <person name="Tran N.C."/>
            <person name="Knight R."/>
            <person name="Edlund A."/>
        </authorList>
    </citation>
    <scope>NUCLEOTIDE SEQUENCE</scope>
    <source>
        <strain evidence="9">JCVI_47_bin.4</strain>
    </source>
</reference>
<dbReference type="InterPro" id="IPR050390">
    <property type="entry name" value="C5-Methyltransferase"/>
</dbReference>
<dbReference type="NCBIfam" id="TIGR00675">
    <property type="entry name" value="dcm"/>
    <property type="match status" value="1"/>
</dbReference>
<keyword evidence="2 5" id="KW-0808">Transferase</keyword>
<gene>
    <name evidence="9" type="primary">dcm</name>
    <name evidence="9" type="ORF">HXO56_10580</name>
</gene>
<dbReference type="PROSITE" id="PS51679">
    <property type="entry name" value="SAM_MT_C5"/>
    <property type="match status" value="1"/>
</dbReference>
<evidence type="ECO:0000259" key="8">
    <source>
        <dbReference type="PROSITE" id="PS50937"/>
    </source>
</evidence>
<keyword evidence="4" id="KW-0680">Restriction system</keyword>
<dbReference type="SUPFAM" id="SSF46955">
    <property type="entry name" value="Putative DNA-binding domain"/>
    <property type="match status" value="1"/>
</dbReference>
<dbReference type="PROSITE" id="PS00552">
    <property type="entry name" value="HTH_MERR_1"/>
    <property type="match status" value="1"/>
</dbReference>
<dbReference type="CDD" id="cd00315">
    <property type="entry name" value="Cyt_C5_DNA_methylase"/>
    <property type="match status" value="1"/>
</dbReference>
<evidence type="ECO:0000256" key="3">
    <source>
        <dbReference type="ARBA" id="ARBA00022691"/>
    </source>
</evidence>
<accession>A0A930KGX2</accession>
<comment type="catalytic activity">
    <reaction evidence="7">
        <text>a 2'-deoxycytidine in DNA + S-adenosyl-L-methionine = a 5-methyl-2'-deoxycytidine in DNA + S-adenosyl-L-homocysteine + H(+)</text>
        <dbReference type="Rhea" id="RHEA:13681"/>
        <dbReference type="Rhea" id="RHEA-COMP:11369"/>
        <dbReference type="Rhea" id="RHEA-COMP:11370"/>
        <dbReference type="ChEBI" id="CHEBI:15378"/>
        <dbReference type="ChEBI" id="CHEBI:57856"/>
        <dbReference type="ChEBI" id="CHEBI:59789"/>
        <dbReference type="ChEBI" id="CHEBI:85452"/>
        <dbReference type="ChEBI" id="CHEBI:85454"/>
        <dbReference type="EC" id="2.1.1.37"/>
    </reaction>
</comment>
<dbReference type="Gene3D" id="1.10.1660.10">
    <property type="match status" value="1"/>
</dbReference>
<sequence length="443" mass="50140">MEYMTISEASQHLGISIDTLRRWDKSGIIRAERNATGHRIFNLAEIERVENKRQCREVSTGDLYKVLRADEEVKYTSIDLFAGGGGTASGLENAGFSHKLLSEIDPAAASTLRKNRPSWNVVEGDVANIDFSSFYDQIDLVEGGFPCQAFSYAGKSMGFEDTRGTLFFEFARAVKEVMPKVFVGENVKGLLRHDGGRTLHTMINTLQSIKDKKGRTYKVAYRVVRAQYHDVAQKRERLLIVGVRSDLESPILFPKERDYIISLWEAIGNCPKSPGQEYPEKKRKVMEMVPPGGYWKDLPDEVQRDYLGGSYHLSGGKTGMARRLSWDEPSLTLTCSPAQKQTERCHPEETRPLTVREYARIQSFADDWEFSGSIAQQYKQIGNAVPANMAFHIGRAVRAMIEGRTHDDYVDLIEVEPLEKYSEDNINHDAVSQYQENLEGTLF</sequence>
<dbReference type="EMBL" id="JABZXJ010000063">
    <property type="protein sequence ID" value="MBF1650510.1"/>
    <property type="molecule type" value="Genomic_DNA"/>
</dbReference>
<dbReference type="SMART" id="SM00422">
    <property type="entry name" value="HTH_MERR"/>
    <property type="match status" value="1"/>
</dbReference>
<dbReference type="GO" id="GO:0009307">
    <property type="term" value="P:DNA restriction-modification system"/>
    <property type="evidence" value="ECO:0007669"/>
    <property type="project" value="UniProtKB-KW"/>
</dbReference>
<evidence type="ECO:0000256" key="6">
    <source>
        <dbReference type="RuleBase" id="RU000416"/>
    </source>
</evidence>
<feature type="active site" evidence="5">
    <location>
        <position position="147"/>
    </location>
</feature>
<organism evidence="9 10">
    <name type="scientific">Rothia dentocariosa</name>
    <dbReference type="NCBI Taxonomy" id="2047"/>
    <lineage>
        <taxon>Bacteria</taxon>
        <taxon>Bacillati</taxon>
        <taxon>Actinomycetota</taxon>
        <taxon>Actinomycetes</taxon>
        <taxon>Micrococcales</taxon>
        <taxon>Micrococcaceae</taxon>
        <taxon>Rothia</taxon>
    </lineage>
</organism>
<feature type="domain" description="HTH merR-type" evidence="8">
    <location>
        <begin position="3"/>
        <end position="49"/>
    </location>
</feature>
<dbReference type="GO" id="GO:0003886">
    <property type="term" value="F:DNA (cytosine-5-)-methyltransferase activity"/>
    <property type="evidence" value="ECO:0007669"/>
    <property type="project" value="UniProtKB-EC"/>
</dbReference>
<dbReference type="EC" id="2.1.1.37" evidence="7"/>
<dbReference type="GO" id="GO:0032259">
    <property type="term" value="P:methylation"/>
    <property type="evidence" value="ECO:0007669"/>
    <property type="project" value="UniProtKB-KW"/>
</dbReference>
<comment type="caution">
    <text evidence="9">The sequence shown here is derived from an EMBL/GenBank/DDBJ whole genome shotgun (WGS) entry which is preliminary data.</text>
</comment>
<dbReference type="PANTHER" id="PTHR10629">
    <property type="entry name" value="CYTOSINE-SPECIFIC METHYLTRANSFERASE"/>
    <property type="match status" value="1"/>
</dbReference>
<dbReference type="Pfam" id="PF00376">
    <property type="entry name" value="MerR"/>
    <property type="match status" value="1"/>
</dbReference>
<dbReference type="Proteomes" id="UP000769484">
    <property type="component" value="Unassembled WGS sequence"/>
</dbReference>
<dbReference type="GO" id="GO:0003677">
    <property type="term" value="F:DNA binding"/>
    <property type="evidence" value="ECO:0007669"/>
    <property type="project" value="InterPro"/>
</dbReference>
<dbReference type="InterPro" id="IPR018117">
    <property type="entry name" value="C5_DNA_meth_AS"/>
</dbReference>
<dbReference type="InterPro" id="IPR029063">
    <property type="entry name" value="SAM-dependent_MTases_sf"/>
</dbReference>
<dbReference type="PROSITE" id="PS50937">
    <property type="entry name" value="HTH_MERR_2"/>
    <property type="match status" value="1"/>
</dbReference>
<evidence type="ECO:0000313" key="9">
    <source>
        <dbReference type="EMBL" id="MBF1650510.1"/>
    </source>
</evidence>
<proteinExistence type="inferred from homology"/>
<dbReference type="PROSITE" id="PS00094">
    <property type="entry name" value="C5_MTASE_1"/>
    <property type="match status" value="1"/>
</dbReference>
<dbReference type="GO" id="GO:0006355">
    <property type="term" value="P:regulation of DNA-templated transcription"/>
    <property type="evidence" value="ECO:0007669"/>
    <property type="project" value="InterPro"/>
</dbReference>
<dbReference type="AlphaFoldDB" id="A0A930KGX2"/>
<dbReference type="Gene3D" id="3.40.50.150">
    <property type="entry name" value="Vaccinia Virus protein VP39"/>
    <property type="match status" value="1"/>
</dbReference>
<evidence type="ECO:0000256" key="7">
    <source>
        <dbReference type="RuleBase" id="RU000417"/>
    </source>
</evidence>
<dbReference type="InterPro" id="IPR009061">
    <property type="entry name" value="DNA-bd_dom_put_sf"/>
</dbReference>
<name>A0A930KGX2_9MICC</name>
<dbReference type="SUPFAM" id="SSF53335">
    <property type="entry name" value="S-adenosyl-L-methionine-dependent methyltransferases"/>
    <property type="match status" value="1"/>
</dbReference>
<keyword evidence="1 5" id="KW-0489">Methyltransferase</keyword>
<evidence type="ECO:0000256" key="4">
    <source>
        <dbReference type="ARBA" id="ARBA00022747"/>
    </source>
</evidence>
<dbReference type="PANTHER" id="PTHR10629:SF52">
    <property type="entry name" value="DNA (CYTOSINE-5)-METHYLTRANSFERASE 1"/>
    <property type="match status" value="1"/>
</dbReference>
<dbReference type="GO" id="GO:0044027">
    <property type="term" value="P:negative regulation of gene expression via chromosomal CpG island methylation"/>
    <property type="evidence" value="ECO:0007669"/>
    <property type="project" value="TreeGrafter"/>
</dbReference>
<keyword evidence="3 5" id="KW-0949">S-adenosyl-L-methionine</keyword>
<protein>
    <recommendedName>
        <fullName evidence="7">Cytosine-specific methyltransferase</fullName>
        <ecNumber evidence="7">2.1.1.37</ecNumber>
    </recommendedName>
</protein>
<dbReference type="InterPro" id="IPR000551">
    <property type="entry name" value="MerR-type_HTH_dom"/>
</dbReference>
<dbReference type="Pfam" id="PF00145">
    <property type="entry name" value="DNA_methylase"/>
    <property type="match status" value="1"/>
</dbReference>
<evidence type="ECO:0000256" key="1">
    <source>
        <dbReference type="ARBA" id="ARBA00022603"/>
    </source>
</evidence>
<dbReference type="CDD" id="cd04762">
    <property type="entry name" value="HTH_MerR-trunc"/>
    <property type="match status" value="1"/>
</dbReference>
<evidence type="ECO:0000256" key="2">
    <source>
        <dbReference type="ARBA" id="ARBA00022679"/>
    </source>
</evidence>
<evidence type="ECO:0000313" key="10">
    <source>
        <dbReference type="Proteomes" id="UP000769484"/>
    </source>
</evidence>
<comment type="similarity">
    <text evidence="5 6">Belongs to the class I-like SAM-binding methyltransferase superfamily. C5-methyltransferase family.</text>
</comment>
<dbReference type="Gene3D" id="3.90.120.10">
    <property type="entry name" value="DNA Methylase, subunit A, domain 2"/>
    <property type="match status" value="1"/>
</dbReference>
<dbReference type="InterPro" id="IPR001525">
    <property type="entry name" value="C5_MeTfrase"/>
</dbReference>